<feature type="transmembrane region" description="Helical" evidence="5">
    <location>
        <begin position="353"/>
        <end position="373"/>
    </location>
</feature>
<evidence type="ECO:0000259" key="6">
    <source>
        <dbReference type="PROSITE" id="PS50850"/>
    </source>
</evidence>
<keyword evidence="4 5" id="KW-0472">Membrane</keyword>
<dbReference type="Proteomes" id="UP001556631">
    <property type="component" value="Unassembled WGS sequence"/>
</dbReference>
<evidence type="ECO:0000313" key="7">
    <source>
        <dbReference type="EMBL" id="MEX0427880.1"/>
    </source>
</evidence>
<reference evidence="7 8" key="1">
    <citation type="submission" date="2024-07" db="EMBL/GenBank/DDBJ databases">
        <authorList>
            <person name="Lee S."/>
            <person name="Kang M."/>
        </authorList>
    </citation>
    <scope>NUCLEOTIDE SEQUENCE [LARGE SCALE GENOMIC DNA]</scope>
    <source>
        <strain evidence="7 8">DS6</strain>
    </source>
</reference>
<dbReference type="Gene3D" id="1.20.1250.20">
    <property type="entry name" value="MFS general substrate transporter like domains"/>
    <property type="match status" value="1"/>
</dbReference>
<sequence length="412" mass="43270">MTHPASDPATDPRTGPAARSAASTRTLALVMAVACGLTVANLYYGQPLLDLVADAFDVGQGTASLVVTLTQVGYAAGLLFLVPLGDLLENRRLVTRLLLGTAVSLAVAAASPVFPLFLALSVLIGITSVIVQILVPMAAHLAPEGRQGEYVGTVMSGLLLGILLARTVSSALAEVLGWRAIYVVSAVLMVVLSLVLRRMLPVWRPDHSSSYAGMLASVWRLVRTEPVLRQRAFAQAMMFGAFTAYWTAIAYELIDEHGFSQGEIALFALVGAGGAAAAPLAGRIADRGHGDWASGLALVVASATFVLSLVGQGSWVLLGVAAVVLDFAVQSHQVMGQHVIYSLRPEARARINTAYMTTIFVGGSIASLFTGWLHGHGGWPSVCVLGIVLPLLGLASWLALRVRTRARAVEGM</sequence>
<feature type="transmembrane region" description="Helical" evidence="5">
    <location>
        <begin position="150"/>
        <end position="169"/>
    </location>
</feature>
<dbReference type="Pfam" id="PF07690">
    <property type="entry name" value="MFS_1"/>
    <property type="match status" value="1"/>
</dbReference>
<gene>
    <name evidence="7" type="ORF">AB3X52_09630</name>
</gene>
<feature type="transmembrane region" description="Helical" evidence="5">
    <location>
        <begin position="93"/>
        <end position="110"/>
    </location>
</feature>
<feature type="transmembrane region" description="Helical" evidence="5">
    <location>
        <begin position="175"/>
        <end position="196"/>
    </location>
</feature>
<accession>A0ABV3SY67</accession>
<feature type="transmembrane region" description="Helical" evidence="5">
    <location>
        <begin position="116"/>
        <end position="138"/>
    </location>
</feature>
<comment type="subcellular location">
    <subcellularLocation>
        <location evidence="1">Cell membrane</location>
        <topology evidence="1">Multi-pass membrane protein</topology>
    </subcellularLocation>
</comment>
<name>A0ABV3SY67_9ACTN</name>
<dbReference type="SUPFAM" id="SSF103473">
    <property type="entry name" value="MFS general substrate transporter"/>
    <property type="match status" value="1"/>
</dbReference>
<dbReference type="InterPro" id="IPR011701">
    <property type="entry name" value="MFS"/>
</dbReference>
<evidence type="ECO:0000256" key="1">
    <source>
        <dbReference type="ARBA" id="ARBA00004651"/>
    </source>
</evidence>
<comment type="caution">
    <text evidence="7">The sequence shown here is derived from an EMBL/GenBank/DDBJ whole genome shotgun (WGS) entry which is preliminary data.</text>
</comment>
<protein>
    <submittedName>
        <fullName evidence="7">MFS transporter</fullName>
    </submittedName>
</protein>
<dbReference type="PANTHER" id="PTHR42910:SF1">
    <property type="entry name" value="MAJOR FACILITATOR SUPERFAMILY (MFS) PROFILE DOMAIN-CONTAINING PROTEIN"/>
    <property type="match status" value="1"/>
</dbReference>
<evidence type="ECO:0000313" key="8">
    <source>
        <dbReference type="Proteomes" id="UP001556631"/>
    </source>
</evidence>
<evidence type="ECO:0000256" key="4">
    <source>
        <dbReference type="ARBA" id="ARBA00023136"/>
    </source>
</evidence>
<feature type="transmembrane region" description="Helical" evidence="5">
    <location>
        <begin position="315"/>
        <end position="332"/>
    </location>
</feature>
<dbReference type="EMBL" id="JBFPJR010000013">
    <property type="protein sequence ID" value="MEX0427880.1"/>
    <property type="molecule type" value="Genomic_DNA"/>
</dbReference>
<feature type="transmembrane region" description="Helical" evidence="5">
    <location>
        <begin position="379"/>
        <end position="400"/>
    </location>
</feature>
<feature type="transmembrane region" description="Helical" evidence="5">
    <location>
        <begin position="64"/>
        <end position="81"/>
    </location>
</feature>
<keyword evidence="3 5" id="KW-1133">Transmembrane helix</keyword>
<feature type="transmembrane region" description="Helical" evidence="5">
    <location>
        <begin position="26"/>
        <end position="44"/>
    </location>
</feature>
<feature type="transmembrane region" description="Helical" evidence="5">
    <location>
        <begin position="266"/>
        <end position="285"/>
    </location>
</feature>
<dbReference type="RefSeq" id="WP_367993676.1">
    <property type="nucleotide sequence ID" value="NZ_JBFPJR010000013.1"/>
</dbReference>
<dbReference type="PROSITE" id="PS50850">
    <property type="entry name" value="MFS"/>
    <property type="match status" value="1"/>
</dbReference>
<keyword evidence="8" id="KW-1185">Reference proteome</keyword>
<keyword evidence="2 5" id="KW-0812">Transmembrane</keyword>
<evidence type="ECO:0000256" key="2">
    <source>
        <dbReference type="ARBA" id="ARBA00022692"/>
    </source>
</evidence>
<proteinExistence type="predicted"/>
<dbReference type="InterPro" id="IPR020846">
    <property type="entry name" value="MFS_dom"/>
</dbReference>
<dbReference type="CDD" id="cd17324">
    <property type="entry name" value="MFS_NepI_like"/>
    <property type="match status" value="1"/>
</dbReference>
<dbReference type="PANTHER" id="PTHR42910">
    <property type="entry name" value="TRANSPORTER SCO4007-RELATED"/>
    <property type="match status" value="1"/>
</dbReference>
<feature type="transmembrane region" description="Helical" evidence="5">
    <location>
        <begin position="232"/>
        <end position="254"/>
    </location>
</feature>
<dbReference type="InterPro" id="IPR036259">
    <property type="entry name" value="MFS_trans_sf"/>
</dbReference>
<organism evidence="7 8">
    <name type="scientific">Nocardioides eburneus</name>
    <dbReference type="NCBI Taxonomy" id="3231482"/>
    <lineage>
        <taxon>Bacteria</taxon>
        <taxon>Bacillati</taxon>
        <taxon>Actinomycetota</taxon>
        <taxon>Actinomycetes</taxon>
        <taxon>Propionibacteriales</taxon>
        <taxon>Nocardioidaceae</taxon>
        <taxon>Nocardioides</taxon>
    </lineage>
</organism>
<feature type="domain" description="Major facilitator superfamily (MFS) profile" evidence="6">
    <location>
        <begin position="24"/>
        <end position="405"/>
    </location>
</feature>
<evidence type="ECO:0000256" key="5">
    <source>
        <dbReference type="SAM" id="Phobius"/>
    </source>
</evidence>
<evidence type="ECO:0000256" key="3">
    <source>
        <dbReference type="ARBA" id="ARBA00022989"/>
    </source>
</evidence>
<feature type="transmembrane region" description="Helical" evidence="5">
    <location>
        <begin position="292"/>
        <end position="309"/>
    </location>
</feature>